<dbReference type="PANTHER" id="PTHR42696:SF2">
    <property type="entry name" value="ASPARTATE AMMONIA-LYASE"/>
    <property type="match status" value="1"/>
</dbReference>
<organism evidence="3 4">
    <name type="scientific">Schaalia naturae</name>
    <dbReference type="NCBI Taxonomy" id="635203"/>
    <lineage>
        <taxon>Bacteria</taxon>
        <taxon>Bacillati</taxon>
        <taxon>Actinomycetota</taxon>
        <taxon>Actinomycetes</taxon>
        <taxon>Actinomycetales</taxon>
        <taxon>Actinomycetaceae</taxon>
        <taxon>Schaalia</taxon>
    </lineage>
</organism>
<dbReference type="Gene3D" id="1.20.200.10">
    <property type="entry name" value="Fumarase/aspartase (Central domain)"/>
    <property type="match status" value="1"/>
</dbReference>
<dbReference type="Proteomes" id="UP001596527">
    <property type="component" value="Unassembled WGS sequence"/>
</dbReference>
<evidence type="ECO:0000313" key="3">
    <source>
        <dbReference type="EMBL" id="MFC7580955.1"/>
    </source>
</evidence>
<feature type="domain" description="Fumarate lyase N-terminal" evidence="2">
    <location>
        <begin position="6"/>
        <end position="322"/>
    </location>
</feature>
<gene>
    <name evidence="3" type="ORF">ACFQWG_07060</name>
</gene>
<keyword evidence="4" id="KW-1185">Reference proteome</keyword>
<dbReference type="InterPro" id="IPR000362">
    <property type="entry name" value="Fumarate_lyase_fam"/>
</dbReference>
<evidence type="ECO:0000259" key="2">
    <source>
        <dbReference type="Pfam" id="PF00206"/>
    </source>
</evidence>
<dbReference type="InterPro" id="IPR008948">
    <property type="entry name" value="L-Aspartase-like"/>
</dbReference>
<dbReference type="PROSITE" id="PS00163">
    <property type="entry name" value="FUMARATE_LYASES"/>
    <property type="match status" value="1"/>
</dbReference>
<dbReference type="InterPro" id="IPR024083">
    <property type="entry name" value="Fumarase/histidase_N"/>
</dbReference>
<dbReference type="InterPro" id="IPR020557">
    <property type="entry name" value="Fumarate_lyase_CS"/>
</dbReference>
<dbReference type="RefSeq" id="WP_380973646.1">
    <property type="nucleotide sequence ID" value="NZ_JBHTEF010000001.1"/>
</dbReference>
<dbReference type="GO" id="GO:0016829">
    <property type="term" value="F:lyase activity"/>
    <property type="evidence" value="ECO:0007669"/>
    <property type="project" value="UniProtKB-KW"/>
</dbReference>
<protein>
    <submittedName>
        <fullName evidence="3">Lyase family protein</fullName>
    </submittedName>
</protein>
<evidence type="ECO:0000313" key="4">
    <source>
        <dbReference type="Proteomes" id="UP001596527"/>
    </source>
</evidence>
<comment type="caution">
    <text evidence="3">The sequence shown here is derived from an EMBL/GenBank/DDBJ whole genome shotgun (WGS) entry which is preliminary data.</text>
</comment>
<dbReference type="PRINTS" id="PR00149">
    <property type="entry name" value="FUMRATELYASE"/>
</dbReference>
<dbReference type="EMBL" id="JBHTEF010000001">
    <property type="protein sequence ID" value="MFC7580955.1"/>
    <property type="molecule type" value="Genomic_DNA"/>
</dbReference>
<dbReference type="SUPFAM" id="SSF48557">
    <property type="entry name" value="L-aspartase-like"/>
    <property type="match status" value="1"/>
</dbReference>
<dbReference type="InterPro" id="IPR051546">
    <property type="entry name" value="Aspartate_Ammonia-Lyase"/>
</dbReference>
<reference evidence="4" key="1">
    <citation type="journal article" date="2019" name="Int. J. Syst. Evol. Microbiol.">
        <title>The Global Catalogue of Microorganisms (GCM) 10K type strain sequencing project: providing services to taxonomists for standard genome sequencing and annotation.</title>
        <authorList>
            <consortium name="The Broad Institute Genomics Platform"/>
            <consortium name="The Broad Institute Genome Sequencing Center for Infectious Disease"/>
            <person name="Wu L."/>
            <person name="Ma J."/>
        </authorList>
    </citation>
    <scope>NUCLEOTIDE SEQUENCE [LARGE SCALE GENOMIC DNA]</scope>
    <source>
        <strain evidence="4">CCUG 56698</strain>
    </source>
</reference>
<accession>A0ABW2SM22</accession>
<sequence length="417" mass="44453">MTGQHLYGKQTELGVENFGPGRRRASDVPMLIKNYGLVKEAAAEANRKLGVISGSQAQAIEQAAHEVAQGLHNEQFPTALVVGGGGTTTNMNVNEVIAARASEIAGTLIHPNDHVNASQSTNDSYPTAMALTVLDLAEAPIRALDDLALAFDSKADEYDQTIRLGRTCLQDAVTLTVGETHRSHSAAIRRTTSQLRTAVSALTEIPLGATVLGSGIGAASGYRREAVAQLSKLTGRKLAPSPDMFDALANLDPYARIAHAGARAALTMAKIAQDLRVLSSGPLAGIEEVMLPATQAGSSIMPGKINPVIPEYVMQLSYRIRGTSSTVEMAAAAGELELNIMEPIIIDSLIDIFDDLKSSATIFADKCIKGLTWDGSRLQANASAAFDRWIKKSSEVGYEETTREVTEYWTNAKHDIP</sequence>
<evidence type="ECO:0000256" key="1">
    <source>
        <dbReference type="ARBA" id="ARBA00023239"/>
    </source>
</evidence>
<dbReference type="Gene3D" id="1.10.275.10">
    <property type="entry name" value="Fumarase/aspartase (N-terminal domain)"/>
    <property type="match status" value="1"/>
</dbReference>
<keyword evidence="1 3" id="KW-0456">Lyase</keyword>
<dbReference type="Pfam" id="PF00206">
    <property type="entry name" value="Lyase_1"/>
    <property type="match status" value="1"/>
</dbReference>
<name>A0ABW2SM22_9ACTO</name>
<dbReference type="PANTHER" id="PTHR42696">
    <property type="entry name" value="ASPARTATE AMMONIA-LYASE"/>
    <property type="match status" value="1"/>
</dbReference>
<proteinExistence type="predicted"/>
<dbReference type="InterPro" id="IPR022761">
    <property type="entry name" value="Fumarate_lyase_N"/>
</dbReference>